<dbReference type="InterPro" id="IPR036640">
    <property type="entry name" value="ABC1_TM_sf"/>
</dbReference>
<evidence type="ECO:0000256" key="8">
    <source>
        <dbReference type="SAM" id="Phobius"/>
    </source>
</evidence>
<dbReference type="Gene3D" id="1.20.1560.10">
    <property type="entry name" value="ABC transporter type 1, transmembrane domain"/>
    <property type="match status" value="1"/>
</dbReference>
<dbReference type="InterPro" id="IPR003593">
    <property type="entry name" value="AAA+_ATPase"/>
</dbReference>
<evidence type="ECO:0000259" key="10">
    <source>
        <dbReference type="PROSITE" id="PS50929"/>
    </source>
</evidence>
<keyword evidence="2" id="KW-0813">Transport</keyword>
<feature type="domain" description="ABC transmembrane type-1" evidence="10">
    <location>
        <begin position="46"/>
        <end position="346"/>
    </location>
</feature>
<dbReference type="Gene3D" id="3.40.50.300">
    <property type="entry name" value="P-loop containing nucleotide triphosphate hydrolases"/>
    <property type="match status" value="1"/>
</dbReference>
<dbReference type="PANTHER" id="PTHR11384">
    <property type="entry name" value="ATP-BINDING CASSETTE, SUB-FAMILY D MEMBER"/>
    <property type="match status" value="1"/>
</dbReference>
<evidence type="ECO:0000256" key="7">
    <source>
        <dbReference type="ARBA" id="ARBA00023136"/>
    </source>
</evidence>
<dbReference type="GO" id="GO:0005886">
    <property type="term" value="C:plasma membrane"/>
    <property type="evidence" value="ECO:0007669"/>
    <property type="project" value="UniProtKB-SubCell"/>
</dbReference>
<gene>
    <name evidence="11" type="primary">yddA</name>
    <name evidence="11" type="ORF">NCTC13093_00082</name>
</gene>
<dbReference type="AlphaFoldDB" id="A0A2X0VGX9"/>
<evidence type="ECO:0000256" key="4">
    <source>
        <dbReference type="ARBA" id="ARBA00022741"/>
    </source>
</evidence>
<dbReference type="PROSITE" id="PS50893">
    <property type="entry name" value="ABC_TRANSPORTER_2"/>
    <property type="match status" value="1"/>
</dbReference>
<dbReference type="Pfam" id="PF00005">
    <property type="entry name" value="ABC_tran"/>
    <property type="match status" value="1"/>
</dbReference>
<evidence type="ECO:0000256" key="1">
    <source>
        <dbReference type="ARBA" id="ARBA00004651"/>
    </source>
</evidence>
<keyword evidence="3 8" id="KW-0812">Transmembrane</keyword>
<dbReference type="GO" id="GO:0005524">
    <property type="term" value="F:ATP binding"/>
    <property type="evidence" value="ECO:0007669"/>
    <property type="project" value="UniProtKB-KW"/>
</dbReference>
<reference evidence="11 12" key="1">
    <citation type="submission" date="2018-06" db="EMBL/GenBank/DDBJ databases">
        <authorList>
            <consortium name="Pathogen Informatics"/>
            <person name="Doyle S."/>
        </authorList>
    </citation>
    <scope>NUCLEOTIDE SEQUENCE [LARGE SCALE GENOMIC DNA]</scope>
    <source>
        <strain evidence="11 12">NCTC13093</strain>
    </source>
</reference>
<evidence type="ECO:0000256" key="5">
    <source>
        <dbReference type="ARBA" id="ARBA00022840"/>
    </source>
</evidence>
<dbReference type="InterPro" id="IPR011527">
    <property type="entry name" value="ABC1_TM_dom"/>
</dbReference>
<dbReference type="Proteomes" id="UP000250086">
    <property type="component" value="Unassembled WGS sequence"/>
</dbReference>
<dbReference type="Pfam" id="PF06472">
    <property type="entry name" value="ABC_membrane_2"/>
    <property type="match status" value="1"/>
</dbReference>
<dbReference type="InterPro" id="IPR027417">
    <property type="entry name" value="P-loop_NTPase"/>
</dbReference>
<evidence type="ECO:0000313" key="11">
    <source>
        <dbReference type="EMBL" id="SPT68748.1"/>
    </source>
</evidence>
<dbReference type="CDD" id="cd03223">
    <property type="entry name" value="ABCD_peroxisomal_ALDP"/>
    <property type="match status" value="1"/>
</dbReference>
<organism evidence="11 12">
    <name type="scientific">Anaerobiospirillum thomasii</name>
    <dbReference type="NCBI Taxonomy" id="179995"/>
    <lineage>
        <taxon>Bacteria</taxon>
        <taxon>Pseudomonadati</taxon>
        <taxon>Pseudomonadota</taxon>
        <taxon>Gammaproteobacteria</taxon>
        <taxon>Aeromonadales</taxon>
        <taxon>Succinivibrionaceae</taxon>
        <taxon>Anaerobiospirillum</taxon>
    </lineage>
</organism>
<dbReference type="SUPFAM" id="SSF90123">
    <property type="entry name" value="ABC transporter transmembrane region"/>
    <property type="match status" value="1"/>
</dbReference>
<evidence type="ECO:0000313" key="12">
    <source>
        <dbReference type="Proteomes" id="UP000250086"/>
    </source>
</evidence>
<dbReference type="PANTHER" id="PTHR11384:SF59">
    <property type="entry name" value="LYSOSOMAL COBALAMIN TRANSPORTER ABCD4"/>
    <property type="match status" value="1"/>
</dbReference>
<keyword evidence="5" id="KW-0067">ATP-binding</keyword>
<keyword evidence="7 8" id="KW-0472">Membrane</keyword>
<keyword evidence="6 8" id="KW-1133">Transmembrane helix</keyword>
<dbReference type="InterPro" id="IPR050835">
    <property type="entry name" value="ABC_transporter_sub-D"/>
</dbReference>
<dbReference type="InterPro" id="IPR003439">
    <property type="entry name" value="ABC_transporter-like_ATP-bd"/>
</dbReference>
<keyword evidence="12" id="KW-1185">Reference proteome</keyword>
<comment type="subcellular location">
    <subcellularLocation>
        <location evidence="1">Cell membrane</location>
        <topology evidence="1">Multi-pass membrane protein</topology>
    </subcellularLocation>
</comment>
<proteinExistence type="predicted"/>
<evidence type="ECO:0000256" key="6">
    <source>
        <dbReference type="ARBA" id="ARBA00022989"/>
    </source>
</evidence>
<dbReference type="SUPFAM" id="SSF52540">
    <property type="entry name" value="P-loop containing nucleoside triphosphate hydrolases"/>
    <property type="match status" value="1"/>
</dbReference>
<name>A0A2X0VGX9_9GAMM</name>
<feature type="transmembrane region" description="Helical" evidence="8">
    <location>
        <begin position="287"/>
        <end position="311"/>
    </location>
</feature>
<dbReference type="GO" id="GO:0140359">
    <property type="term" value="F:ABC-type transporter activity"/>
    <property type="evidence" value="ECO:0007669"/>
    <property type="project" value="InterPro"/>
</dbReference>
<feature type="transmembrane region" description="Helical" evidence="8">
    <location>
        <begin position="159"/>
        <end position="182"/>
    </location>
</feature>
<feature type="domain" description="ABC transporter" evidence="9">
    <location>
        <begin position="380"/>
        <end position="582"/>
    </location>
</feature>
<evidence type="ECO:0000259" key="9">
    <source>
        <dbReference type="PROSITE" id="PS50893"/>
    </source>
</evidence>
<dbReference type="PROSITE" id="PS00211">
    <property type="entry name" value="ABC_TRANSPORTER_1"/>
    <property type="match status" value="1"/>
</dbReference>
<sequence>MQDKPHHSKYGVDSLPLKQTISSFYVLLKLYWTKKESLICWIYLGLILLLTGGSVYIATRINTWYKEFWDTIQNYDVDGFFHQLSIFAILATIHVVVSVYNSFLRSKMAIEWRRYMTDVMVRKWLEKGSYYKMQLTDSKTDNPDQRIAEDLNLFVGNTIALLLGVGTDMAMLVSFSVVLWGLSQSVDLTVFGGYVITLPDGYLFYLAAIYAILGTIVTFILGKPLVRLNFRQQRYEADFRFSLIRLRESADSIALYKGESEENETLKDRFAILVKNYIQLINCTKRLGFLTLGYAQTAVIFPILIAAPIYFAKLITMGTIMQITSAFGRVHDSLSTLIMNFNALASWKSVIDRLSLFATSMDKAAALECIEVKTHDKNEVVIDSLCVKSVDERVLIDNLSLNLAGGDRLLIKGQSGCGKSTLMRTIAGIWPYATGSVAMTEHNDVLFLSQKPYLPQGSLRQCLYYPRPSAFDDDLIKEYLTKLKLDHLIDRLDSTEQWSHILSLGEMQRVAFIRALLNRPKVLFLDEASSALDEDLEALCYSLLIETLPQSIIISVGHRSSLEILHNKKLQLDNCKAVITNI</sequence>
<dbReference type="GO" id="GO:0016887">
    <property type="term" value="F:ATP hydrolysis activity"/>
    <property type="evidence" value="ECO:0007669"/>
    <property type="project" value="InterPro"/>
</dbReference>
<dbReference type="PROSITE" id="PS50929">
    <property type="entry name" value="ABC_TM1F"/>
    <property type="match status" value="1"/>
</dbReference>
<accession>A0A2X0VGX9</accession>
<keyword evidence="4" id="KW-0547">Nucleotide-binding</keyword>
<dbReference type="InterPro" id="IPR017871">
    <property type="entry name" value="ABC_transporter-like_CS"/>
</dbReference>
<feature type="transmembrane region" description="Helical" evidence="8">
    <location>
        <begin position="202"/>
        <end position="222"/>
    </location>
</feature>
<evidence type="ECO:0000256" key="2">
    <source>
        <dbReference type="ARBA" id="ARBA00022448"/>
    </source>
</evidence>
<feature type="transmembrane region" description="Helical" evidence="8">
    <location>
        <begin position="38"/>
        <end position="59"/>
    </location>
</feature>
<feature type="transmembrane region" description="Helical" evidence="8">
    <location>
        <begin position="79"/>
        <end position="104"/>
    </location>
</feature>
<protein>
    <submittedName>
        <fullName evidence="11">CDS102</fullName>
    </submittedName>
</protein>
<dbReference type="SMART" id="SM00382">
    <property type="entry name" value="AAA"/>
    <property type="match status" value="1"/>
</dbReference>
<evidence type="ECO:0000256" key="3">
    <source>
        <dbReference type="ARBA" id="ARBA00022692"/>
    </source>
</evidence>
<dbReference type="RefSeq" id="WP_113742969.1">
    <property type="nucleotide sequence ID" value="NZ_UAPV01000001.1"/>
</dbReference>
<dbReference type="EMBL" id="UAPV01000001">
    <property type="protein sequence ID" value="SPT68748.1"/>
    <property type="molecule type" value="Genomic_DNA"/>
</dbReference>